<dbReference type="Gene3D" id="3.40.50.1010">
    <property type="entry name" value="5'-nuclease"/>
    <property type="match status" value="1"/>
</dbReference>
<evidence type="ECO:0008006" key="4">
    <source>
        <dbReference type="Google" id="ProtNLM"/>
    </source>
</evidence>
<evidence type="ECO:0000313" key="3">
    <source>
        <dbReference type="Proteomes" id="UP000298663"/>
    </source>
</evidence>
<dbReference type="Proteomes" id="UP000298663">
    <property type="component" value="Unassembled WGS sequence"/>
</dbReference>
<evidence type="ECO:0000256" key="1">
    <source>
        <dbReference type="SAM" id="MobiDB-lite"/>
    </source>
</evidence>
<comment type="caution">
    <text evidence="2">The sequence shown here is derived from an EMBL/GenBank/DDBJ whole genome shotgun (WGS) entry which is preliminary data.</text>
</comment>
<reference evidence="2 3" key="2">
    <citation type="journal article" date="2019" name="G3 (Bethesda)">
        <title>Hybrid Assembly of the Genome of the Entomopathogenic Nematode Steinernema carpocapsae Identifies the X-Chromosome.</title>
        <authorList>
            <person name="Serra L."/>
            <person name="Macchietto M."/>
            <person name="Macias-Munoz A."/>
            <person name="McGill C.J."/>
            <person name="Rodriguez I.M."/>
            <person name="Rodriguez B."/>
            <person name="Murad R."/>
            <person name="Mortazavi A."/>
        </authorList>
    </citation>
    <scope>NUCLEOTIDE SEQUENCE [LARGE SCALE GENOMIC DNA]</scope>
    <source>
        <strain evidence="2 3">ALL</strain>
    </source>
</reference>
<reference evidence="2 3" key="1">
    <citation type="journal article" date="2015" name="Genome Biol.">
        <title>Comparative genomics of Steinernema reveals deeply conserved gene regulatory networks.</title>
        <authorList>
            <person name="Dillman A.R."/>
            <person name="Macchietto M."/>
            <person name="Porter C.F."/>
            <person name="Rogers A."/>
            <person name="Williams B."/>
            <person name="Antoshechkin I."/>
            <person name="Lee M.M."/>
            <person name="Goodwin Z."/>
            <person name="Lu X."/>
            <person name="Lewis E.E."/>
            <person name="Goodrich-Blair H."/>
            <person name="Stock S.P."/>
            <person name="Adams B.J."/>
            <person name="Sternberg P.W."/>
            <person name="Mortazavi A."/>
        </authorList>
    </citation>
    <scope>NUCLEOTIDE SEQUENCE [LARGE SCALE GENOMIC DNA]</scope>
    <source>
        <strain evidence="2 3">ALL</strain>
    </source>
</reference>
<feature type="region of interest" description="Disordered" evidence="1">
    <location>
        <begin position="318"/>
        <end position="344"/>
    </location>
</feature>
<accession>A0A4U5PAN9</accession>
<dbReference type="InterPro" id="IPR011990">
    <property type="entry name" value="TPR-like_helical_dom_sf"/>
</dbReference>
<feature type="compositionally biased region" description="Acidic residues" evidence="1">
    <location>
        <begin position="330"/>
        <end position="341"/>
    </location>
</feature>
<dbReference type="Gene3D" id="1.25.40.10">
    <property type="entry name" value="Tetratricopeptide repeat domain"/>
    <property type="match status" value="1"/>
</dbReference>
<dbReference type="AlphaFoldDB" id="A0A4U5PAN9"/>
<sequence length="638" mass="73357">MDSFNSPKTESLKNGAALAELQTKFRAARKALPQQLMTLKGLDILDPCSNTCLYRVLDLGRRLIESDEANRRKTVETLWTECIYAVIDRIRRCKFDDDVKASFSQFTNAMAGFLLDVAALHPELNFTVLRYCGDLARYRALHVGPSEYYMKVAETRYIAALGIHEADSSIYNRLGVLYQKEDLFKSFLCFAYVLTHELSLELTLNNVQNMDPEKLPETEHKELLKLTIQLVKSILSSNSVEVKPHEWENFLKEDFLDGFLKSLKVITQMSLYLSRKGTQEAIRSCIFTCHSLWSLVIEMLVNKTDEVLELDSEKRRKTNRRMHGKKYSDSEDSESEKEDEERDKVDVEKLKSKTFCWLRSASISLACWINEISEDIGKHNVKIPIFTQEQLSALTRGLTELVNPQIESLRPFISNLDENYKPQPLFVDIENKPEEQFKLLAFEVNRGLQNNLVPISLNHFLEFNSNRQISDVMENMAKLRMESEHKLEDEKAKFPVYILPDLQVLQTKLNHLKRLLSYENAPKVIIGKSILATLDKNKKGCANIREAIRWIQALFDQSKCVMGREESLIQNAEAIMRESMSESFTGVLATVVVCEPIEEKSEHACISVETVDSLTCRWREAVEGDKGKPKRMTKHQTT</sequence>
<name>A0A4U5PAN9_STECR</name>
<dbReference type="SUPFAM" id="SSF48452">
    <property type="entry name" value="TPR-like"/>
    <property type="match status" value="1"/>
</dbReference>
<dbReference type="EMBL" id="AZBU02000002">
    <property type="protein sequence ID" value="TKR93397.1"/>
    <property type="molecule type" value="Genomic_DNA"/>
</dbReference>
<gene>
    <name evidence="2" type="ORF">L596_007863</name>
</gene>
<dbReference type="STRING" id="34508.A0A4U5PAN9"/>
<organism evidence="2 3">
    <name type="scientific">Steinernema carpocapsae</name>
    <name type="common">Entomopathogenic nematode</name>
    <dbReference type="NCBI Taxonomy" id="34508"/>
    <lineage>
        <taxon>Eukaryota</taxon>
        <taxon>Metazoa</taxon>
        <taxon>Ecdysozoa</taxon>
        <taxon>Nematoda</taxon>
        <taxon>Chromadorea</taxon>
        <taxon>Rhabditida</taxon>
        <taxon>Tylenchina</taxon>
        <taxon>Panagrolaimomorpha</taxon>
        <taxon>Strongyloidoidea</taxon>
        <taxon>Steinernematidae</taxon>
        <taxon>Steinernema</taxon>
    </lineage>
</organism>
<keyword evidence="3" id="KW-1185">Reference proteome</keyword>
<protein>
    <recommendedName>
        <fullName evidence="4">DNA/RNA-binding domain-containing protein</fullName>
    </recommendedName>
</protein>
<proteinExistence type="predicted"/>
<evidence type="ECO:0000313" key="2">
    <source>
        <dbReference type="EMBL" id="TKR93397.1"/>
    </source>
</evidence>